<feature type="non-terminal residue" evidence="1">
    <location>
        <position position="1"/>
    </location>
</feature>
<protein>
    <submittedName>
        <fullName evidence="1">961_t:CDS:1</fullName>
    </submittedName>
</protein>
<reference evidence="1" key="1">
    <citation type="submission" date="2021-06" db="EMBL/GenBank/DDBJ databases">
        <authorList>
            <person name="Kallberg Y."/>
            <person name="Tangrot J."/>
            <person name="Rosling A."/>
        </authorList>
    </citation>
    <scope>NUCLEOTIDE SEQUENCE</scope>
    <source>
        <strain evidence="1">CL551</strain>
    </source>
</reference>
<evidence type="ECO:0000313" key="1">
    <source>
        <dbReference type="EMBL" id="CAG8721350.1"/>
    </source>
</evidence>
<gene>
    <name evidence="1" type="ORF">AMORRO_LOCUS13361</name>
</gene>
<proteinExistence type="predicted"/>
<name>A0A9N9NCY7_9GLOM</name>
<feature type="non-terminal residue" evidence="1">
    <location>
        <position position="49"/>
    </location>
</feature>
<organism evidence="1 2">
    <name type="scientific">Acaulospora morrowiae</name>
    <dbReference type="NCBI Taxonomy" id="94023"/>
    <lineage>
        <taxon>Eukaryota</taxon>
        <taxon>Fungi</taxon>
        <taxon>Fungi incertae sedis</taxon>
        <taxon>Mucoromycota</taxon>
        <taxon>Glomeromycotina</taxon>
        <taxon>Glomeromycetes</taxon>
        <taxon>Diversisporales</taxon>
        <taxon>Acaulosporaceae</taxon>
        <taxon>Acaulospora</taxon>
    </lineage>
</organism>
<dbReference type="AlphaFoldDB" id="A0A9N9NCY7"/>
<accession>A0A9N9NCY7</accession>
<sequence length="49" mass="5755">AEVSFQKIKILNKVYQYDILIHIQDNQDGKIIFVYNLLVIDIVTRFKSG</sequence>
<dbReference type="EMBL" id="CAJVPV010022594">
    <property type="protein sequence ID" value="CAG8721350.1"/>
    <property type="molecule type" value="Genomic_DNA"/>
</dbReference>
<comment type="caution">
    <text evidence="1">The sequence shown here is derived from an EMBL/GenBank/DDBJ whole genome shotgun (WGS) entry which is preliminary data.</text>
</comment>
<evidence type="ECO:0000313" key="2">
    <source>
        <dbReference type="Proteomes" id="UP000789342"/>
    </source>
</evidence>
<dbReference type="Proteomes" id="UP000789342">
    <property type="component" value="Unassembled WGS sequence"/>
</dbReference>
<keyword evidence="2" id="KW-1185">Reference proteome</keyword>